<accession>A0AA88WJS9</accession>
<sequence>MEILSAKRVQTFRSIREEEVSDLIESIFREAKPTINLSKKISSLTLPPLEEQLLARKVGTKKPLIILTMHEVANVATGVTVAEQYPSFKWLQKICGIESKLLQLHKKFDEILESIVNEHKQRKMRTIPESDTKEDLVDVLLRIQKHGDLGIPLTDNNIKAVISDMFSAGGATSSTTIEWAMSEMLKNERLMKIAQSEVREAFTRKGNVDESGHHELKYLKSVIKETLRLHPPVPLLLPRECREQCEINGFQIPAKTSVLVNVWSIGRDPKYWTDAEKFQPERFMDSSMISRGQISSIYHLVLEEGCVMCPGIAFAQPNVELPLAHLLYHFDWELPNEMRKEGLDMTEVLGMTIRRKHDLHLIPIPSPAE</sequence>
<protein>
    <recommendedName>
        <fullName evidence="15">Cytochrome P450</fullName>
    </recommendedName>
</protein>
<evidence type="ECO:0000256" key="5">
    <source>
        <dbReference type="ARBA" id="ARBA00022692"/>
    </source>
</evidence>
<evidence type="ECO:0000256" key="7">
    <source>
        <dbReference type="ARBA" id="ARBA00022989"/>
    </source>
</evidence>
<proteinExistence type="inferred from homology"/>
<dbReference type="InterPro" id="IPR001128">
    <property type="entry name" value="Cyt_P450"/>
</dbReference>
<dbReference type="GO" id="GO:0020037">
    <property type="term" value="F:heme binding"/>
    <property type="evidence" value="ECO:0007669"/>
    <property type="project" value="InterPro"/>
</dbReference>
<evidence type="ECO:0000313" key="13">
    <source>
        <dbReference type="EMBL" id="KAK3026483.1"/>
    </source>
</evidence>
<dbReference type="FunFam" id="1.10.630.10:FF:000126">
    <property type="entry name" value="Predicted protein"/>
    <property type="match status" value="1"/>
</dbReference>
<evidence type="ECO:0000256" key="12">
    <source>
        <dbReference type="PIRSR" id="PIRSR602401-1"/>
    </source>
</evidence>
<keyword evidence="14" id="KW-1185">Reference proteome</keyword>
<evidence type="ECO:0000256" key="6">
    <source>
        <dbReference type="ARBA" id="ARBA00022723"/>
    </source>
</evidence>
<evidence type="ECO:0000256" key="3">
    <source>
        <dbReference type="ARBA" id="ARBA00010617"/>
    </source>
</evidence>
<evidence type="ECO:0000256" key="11">
    <source>
        <dbReference type="ARBA" id="ARBA00023136"/>
    </source>
</evidence>
<evidence type="ECO:0000256" key="2">
    <source>
        <dbReference type="ARBA" id="ARBA00004167"/>
    </source>
</evidence>
<comment type="similarity">
    <text evidence="3">Belongs to the cytochrome P450 family.</text>
</comment>
<gene>
    <name evidence="13" type="ORF">RJ639_041780</name>
</gene>
<evidence type="ECO:0000313" key="14">
    <source>
        <dbReference type="Proteomes" id="UP001188597"/>
    </source>
</evidence>
<organism evidence="13 14">
    <name type="scientific">Escallonia herrerae</name>
    <dbReference type="NCBI Taxonomy" id="1293975"/>
    <lineage>
        <taxon>Eukaryota</taxon>
        <taxon>Viridiplantae</taxon>
        <taxon>Streptophyta</taxon>
        <taxon>Embryophyta</taxon>
        <taxon>Tracheophyta</taxon>
        <taxon>Spermatophyta</taxon>
        <taxon>Magnoliopsida</taxon>
        <taxon>eudicotyledons</taxon>
        <taxon>Gunneridae</taxon>
        <taxon>Pentapetalae</taxon>
        <taxon>asterids</taxon>
        <taxon>campanulids</taxon>
        <taxon>Escalloniales</taxon>
        <taxon>Escalloniaceae</taxon>
        <taxon>Escallonia</taxon>
    </lineage>
</organism>
<dbReference type="Pfam" id="PF00067">
    <property type="entry name" value="p450"/>
    <property type="match status" value="1"/>
</dbReference>
<dbReference type="InterPro" id="IPR036396">
    <property type="entry name" value="Cyt_P450_sf"/>
</dbReference>
<dbReference type="GO" id="GO:0016705">
    <property type="term" value="F:oxidoreductase activity, acting on paired donors, with incorporation or reduction of molecular oxygen"/>
    <property type="evidence" value="ECO:0007669"/>
    <property type="project" value="InterPro"/>
</dbReference>
<comment type="cofactor">
    <cofactor evidence="1 12">
        <name>heme</name>
        <dbReference type="ChEBI" id="CHEBI:30413"/>
    </cofactor>
</comment>
<comment type="caution">
    <text evidence="13">The sequence shown here is derived from an EMBL/GenBank/DDBJ whole genome shotgun (WGS) entry which is preliminary data.</text>
</comment>
<dbReference type="GO" id="GO:0005506">
    <property type="term" value="F:iron ion binding"/>
    <property type="evidence" value="ECO:0007669"/>
    <property type="project" value="InterPro"/>
</dbReference>
<dbReference type="PANTHER" id="PTHR47953">
    <property type="entry name" value="OS08G0105600 PROTEIN"/>
    <property type="match status" value="1"/>
</dbReference>
<keyword evidence="9 12" id="KW-0408">Iron</keyword>
<evidence type="ECO:0000256" key="1">
    <source>
        <dbReference type="ARBA" id="ARBA00001971"/>
    </source>
</evidence>
<keyword evidence="10" id="KW-0503">Monooxygenase</keyword>
<keyword evidence="8" id="KW-0560">Oxidoreductase</keyword>
<dbReference type="PANTHER" id="PTHR47953:SF19">
    <property type="entry name" value="OS06G0641600 PROTEIN"/>
    <property type="match status" value="1"/>
</dbReference>
<dbReference type="AlphaFoldDB" id="A0AA88WJS9"/>
<evidence type="ECO:0008006" key="15">
    <source>
        <dbReference type="Google" id="ProtNLM"/>
    </source>
</evidence>
<dbReference type="InterPro" id="IPR002401">
    <property type="entry name" value="Cyt_P450_E_grp-I"/>
</dbReference>
<dbReference type="PRINTS" id="PR00463">
    <property type="entry name" value="EP450I"/>
</dbReference>
<dbReference type="Gene3D" id="1.10.630.10">
    <property type="entry name" value="Cytochrome P450"/>
    <property type="match status" value="1"/>
</dbReference>
<evidence type="ECO:0000256" key="8">
    <source>
        <dbReference type="ARBA" id="ARBA00023002"/>
    </source>
</evidence>
<keyword evidence="5" id="KW-0812">Transmembrane</keyword>
<dbReference type="EMBL" id="JAVXUP010000499">
    <property type="protein sequence ID" value="KAK3026483.1"/>
    <property type="molecule type" value="Genomic_DNA"/>
</dbReference>
<keyword evidence="4 12" id="KW-0349">Heme</keyword>
<dbReference type="SUPFAM" id="SSF48264">
    <property type="entry name" value="Cytochrome P450"/>
    <property type="match status" value="1"/>
</dbReference>
<keyword evidence="7" id="KW-1133">Transmembrane helix</keyword>
<evidence type="ECO:0000256" key="10">
    <source>
        <dbReference type="ARBA" id="ARBA00023033"/>
    </source>
</evidence>
<keyword evidence="6 12" id="KW-0479">Metal-binding</keyword>
<dbReference type="Proteomes" id="UP001188597">
    <property type="component" value="Unassembled WGS sequence"/>
</dbReference>
<dbReference type="GO" id="GO:0016020">
    <property type="term" value="C:membrane"/>
    <property type="evidence" value="ECO:0007669"/>
    <property type="project" value="UniProtKB-SubCell"/>
</dbReference>
<evidence type="ECO:0000256" key="9">
    <source>
        <dbReference type="ARBA" id="ARBA00023004"/>
    </source>
</evidence>
<evidence type="ECO:0000256" key="4">
    <source>
        <dbReference type="ARBA" id="ARBA00022617"/>
    </source>
</evidence>
<dbReference type="InterPro" id="IPR052306">
    <property type="entry name" value="CYP450_71D"/>
</dbReference>
<dbReference type="GO" id="GO:0004497">
    <property type="term" value="F:monooxygenase activity"/>
    <property type="evidence" value="ECO:0007669"/>
    <property type="project" value="UniProtKB-KW"/>
</dbReference>
<reference evidence="13" key="1">
    <citation type="submission" date="2022-12" db="EMBL/GenBank/DDBJ databases">
        <title>Draft genome assemblies for two species of Escallonia (Escalloniales).</title>
        <authorList>
            <person name="Chanderbali A."/>
            <person name="Dervinis C."/>
            <person name="Anghel I."/>
            <person name="Soltis D."/>
            <person name="Soltis P."/>
            <person name="Zapata F."/>
        </authorList>
    </citation>
    <scope>NUCLEOTIDE SEQUENCE</scope>
    <source>
        <strain evidence="13">UCBG64.0493</strain>
        <tissue evidence="13">Leaf</tissue>
    </source>
</reference>
<dbReference type="PRINTS" id="PR00385">
    <property type="entry name" value="P450"/>
</dbReference>
<feature type="binding site" description="axial binding residue" evidence="12">
    <location>
        <position position="309"/>
    </location>
    <ligand>
        <name>heme</name>
        <dbReference type="ChEBI" id="CHEBI:30413"/>
    </ligand>
    <ligandPart>
        <name>Fe</name>
        <dbReference type="ChEBI" id="CHEBI:18248"/>
    </ligandPart>
</feature>
<name>A0AA88WJS9_9ASTE</name>
<comment type="subcellular location">
    <subcellularLocation>
        <location evidence="2">Membrane</location>
        <topology evidence="2">Single-pass membrane protein</topology>
    </subcellularLocation>
</comment>
<keyword evidence="11" id="KW-0472">Membrane</keyword>